<dbReference type="InterPro" id="IPR051159">
    <property type="entry name" value="Hexapeptide_acetyltransf"/>
</dbReference>
<comment type="caution">
    <text evidence="3">The sequence shown here is derived from an EMBL/GenBank/DDBJ whole genome shotgun (WGS) entry which is preliminary data.</text>
</comment>
<keyword evidence="1" id="KW-0808">Transferase</keyword>
<evidence type="ECO:0000256" key="1">
    <source>
        <dbReference type="ARBA" id="ARBA00022679"/>
    </source>
</evidence>
<keyword evidence="2" id="KW-0677">Repeat</keyword>
<dbReference type="CDD" id="cd04647">
    <property type="entry name" value="LbH_MAT_like"/>
    <property type="match status" value="1"/>
</dbReference>
<dbReference type="RefSeq" id="WP_204129609.1">
    <property type="nucleotide sequence ID" value="NZ_JAFDVD010000003.1"/>
</dbReference>
<keyword evidence="4" id="KW-1185">Reference proteome</keyword>
<evidence type="ECO:0000313" key="3">
    <source>
        <dbReference type="EMBL" id="MBM6399134.1"/>
    </source>
</evidence>
<dbReference type="InterPro" id="IPR011004">
    <property type="entry name" value="Trimer_LpxA-like_sf"/>
</dbReference>
<keyword evidence="3" id="KW-0012">Acyltransferase</keyword>
<dbReference type="EMBL" id="JAFDVD010000003">
    <property type="protein sequence ID" value="MBM6399134.1"/>
    <property type="molecule type" value="Genomic_DNA"/>
</dbReference>
<dbReference type="InterPro" id="IPR018357">
    <property type="entry name" value="Hexapep_transf_CS"/>
</dbReference>
<organism evidence="3 4">
    <name type="scientific">Phycicoccus sonneratiae</name>
    <dbReference type="NCBI Taxonomy" id="2807628"/>
    <lineage>
        <taxon>Bacteria</taxon>
        <taxon>Bacillati</taxon>
        <taxon>Actinomycetota</taxon>
        <taxon>Actinomycetes</taxon>
        <taxon>Micrococcales</taxon>
        <taxon>Intrasporangiaceae</taxon>
        <taxon>Phycicoccus</taxon>
    </lineage>
</organism>
<evidence type="ECO:0000313" key="4">
    <source>
        <dbReference type="Proteomes" id="UP001430172"/>
    </source>
</evidence>
<sequence>MSTVRRVVEAPPSLRWHLARARTPLYRRAFAAFGAGTVVVRPRILRGVARIAFGAGCAVHEGAWLQAEGVDGSITFGDRVYLGHDVHVHAIDPVRVGSDVVLADGVFVASTDHGRTDRSAVHGTGPVTIGDHVFVGQRAVVLGGVTIGEGATVGAGAVVTRDVPAGATVAGVPARVVEASR</sequence>
<dbReference type="PROSITE" id="PS00101">
    <property type="entry name" value="HEXAPEP_TRANSFERASES"/>
    <property type="match status" value="1"/>
</dbReference>
<dbReference type="Gene3D" id="2.160.10.10">
    <property type="entry name" value="Hexapeptide repeat proteins"/>
    <property type="match status" value="1"/>
</dbReference>
<dbReference type="InterPro" id="IPR001451">
    <property type="entry name" value="Hexapep"/>
</dbReference>
<dbReference type="Proteomes" id="UP001430172">
    <property type="component" value="Unassembled WGS sequence"/>
</dbReference>
<protein>
    <submittedName>
        <fullName evidence="3">Acyltransferase</fullName>
    </submittedName>
</protein>
<proteinExistence type="predicted"/>
<dbReference type="PANTHER" id="PTHR23416">
    <property type="entry name" value="SIALIC ACID SYNTHASE-RELATED"/>
    <property type="match status" value="1"/>
</dbReference>
<dbReference type="GO" id="GO:0016746">
    <property type="term" value="F:acyltransferase activity"/>
    <property type="evidence" value="ECO:0007669"/>
    <property type="project" value="UniProtKB-KW"/>
</dbReference>
<gene>
    <name evidence="3" type="ORF">JQN70_01910</name>
</gene>
<reference evidence="3" key="1">
    <citation type="submission" date="2021-02" db="EMBL/GenBank/DDBJ databases">
        <title>Phycicoccus sp. MQZ13P-5T, whole genome shotgun sequence.</title>
        <authorList>
            <person name="Tuo L."/>
        </authorList>
    </citation>
    <scope>NUCLEOTIDE SEQUENCE</scope>
    <source>
        <strain evidence="3">MQZ13P-5</strain>
    </source>
</reference>
<dbReference type="SUPFAM" id="SSF51161">
    <property type="entry name" value="Trimeric LpxA-like enzymes"/>
    <property type="match status" value="1"/>
</dbReference>
<evidence type="ECO:0000256" key="2">
    <source>
        <dbReference type="ARBA" id="ARBA00022737"/>
    </source>
</evidence>
<dbReference type="Pfam" id="PF14602">
    <property type="entry name" value="Hexapep_2"/>
    <property type="match status" value="1"/>
</dbReference>
<name>A0ABS2CGY6_9MICO</name>
<accession>A0ABS2CGY6</accession>